<evidence type="ECO:0000259" key="17">
    <source>
        <dbReference type="PROSITE" id="PS50173"/>
    </source>
</evidence>
<comment type="subunit">
    <text evidence="15">Monomer.</text>
</comment>
<dbReference type="PANTHER" id="PTHR11076:SF33">
    <property type="entry name" value="DNA POLYMERASE KAPPA"/>
    <property type="match status" value="1"/>
</dbReference>
<evidence type="ECO:0000256" key="12">
    <source>
        <dbReference type="ARBA" id="ARBA00023125"/>
    </source>
</evidence>
<feature type="domain" description="UmuC" evidence="17">
    <location>
        <begin position="21"/>
        <end position="201"/>
    </location>
</feature>
<keyword evidence="13 15" id="KW-0234">DNA repair</keyword>
<dbReference type="GO" id="GO:0042276">
    <property type="term" value="P:error-prone translesion synthesis"/>
    <property type="evidence" value="ECO:0007669"/>
    <property type="project" value="TreeGrafter"/>
</dbReference>
<dbReference type="NCBIfam" id="NF002677">
    <property type="entry name" value="PRK02406.1"/>
    <property type="match status" value="1"/>
</dbReference>
<dbReference type="InterPro" id="IPR043502">
    <property type="entry name" value="DNA/RNA_pol_sf"/>
</dbReference>
<dbReference type="GO" id="GO:0000287">
    <property type="term" value="F:magnesium ion binding"/>
    <property type="evidence" value="ECO:0007669"/>
    <property type="project" value="UniProtKB-UniRule"/>
</dbReference>
<evidence type="ECO:0000256" key="13">
    <source>
        <dbReference type="ARBA" id="ARBA00023204"/>
    </source>
</evidence>
<evidence type="ECO:0000256" key="2">
    <source>
        <dbReference type="ARBA" id="ARBA00010945"/>
    </source>
</evidence>
<evidence type="ECO:0000256" key="3">
    <source>
        <dbReference type="ARBA" id="ARBA00022457"/>
    </source>
</evidence>
<evidence type="ECO:0000256" key="6">
    <source>
        <dbReference type="ARBA" id="ARBA00022695"/>
    </source>
</evidence>
<keyword evidence="7 15" id="KW-0235">DNA replication</keyword>
<evidence type="ECO:0000256" key="16">
    <source>
        <dbReference type="SAM" id="MobiDB-lite"/>
    </source>
</evidence>
<name>A0A7C9NRY1_9BACT</name>
<dbReference type="GO" id="GO:0009432">
    <property type="term" value="P:SOS response"/>
    <property type="evidence" value="ECO:0007669"/>
    <property type="project" value="TreeGrafter"/>
</dbReference>
<comment type="similarity">
    <text evidence="2 15">Belongs to the DNA polymerase type-Y family.</text>
</comment>
<dbReference type="SUPFAM" id="SSF56672">
    <property type="entry name" value="DNA/RNA polymerases"/>
    <property type="match status" value="1"/>
</dbReference>
<evidence type="ECO:0000256" key="14">
    <source>
        <dbReference type="ARBA" id="ARBA00049244"/>
    </source>
</evidence>
<dbReference type="InterPro" id="IPR036775">
    <property type="entry name" value="DNA_pol_Y-fam_lit_finger_sf"/>
</dbReference>
<keyword evidence="11 15" id="KW-0239">DNA-directed DNA polymerase</keyword>
<comment type="catalytic activity">
    <reaction evidence="14 15">
        <text>DNA(n) + a 2'-deoxyribonucleoside 5'-triphosphate = DNA(n+1) + diphosphate</text>
        <dbReference type="Rhea" id="RHEA:22508"/>
        <dbReference type="Rhea" id="RHEA-COMP:17339"/>
        <dbReference type="Rhea" id="RHEA-COMP:17340"/>
        <dbReference type="ChEBI" id="CHEBI:33019"/>
        <dbReference type="ChEBI" id="CHEBI:61560"/>
        <dbReference type="ChEBI" id="CHEBI:173112"/>
        <dbReference type="EC" id="2.7.7.7"/>
    </reaction>
</comment>
<dbReference type="PANTHER" id="PTHR11076">
    <property type="entry name" value="DNA REPAIR POLYMERASE UMUC / TRANSFERASE FAMILY MEMBER"/>
    <property type="match status" value="1"/>
</dbReference>
<dbReference type="GO" id="GO:0003887">
    <property type="term" value="F:DNA-directed DNA polymerase activity"/>
    <property type="evidence" value="ECO:0007669"/>
    <property type="project" value="UniProtKB-UniRule"/>
</dbReference>
<keyword evidence="8 15" id="KW-0479">Metal-binding</keyword>
<evidence type="ECO:0000256" key="11">
    <source>
        <dbReference type="ARBA" id="ARBA00022932"/>
    </source>
</evidence>
<keyword evidence="12 15" id="KW-0238">DNA-binding</keyword>
<dbReference type="HAMAP" id="MF_01113">
    <property type="entry name" value="DNApol_IV"/>
    <property type="match status" value="1"/>
</dbReference>
<dbReference type="Gene3D" id="3.40.1170.60">
    <property type="match status" value="1"/>
</dbReference>
<comment type="caution">
    <text evidence="18">The sequence shown here is derived from an EMBL/GenBank/DDBJ whole genome shotgun (WGS) entry which is preliminary data.</text>
</comment>
<evidence type="ECO:0000256" key="1">
    <source>
        <dbReference type="ARBA" id="ARBA00004496"/>
    </source>
</evidence>
<dbReference type="EMBL" id="QWKH01000004">
    <property type="protein sequence ID" value="NBI33689.1"/>
    <property type="molecule type" value="Genomic_DNA"/>
</dbReference>
<evidence type="ECO:0000256" key="4">
    <source>
        <dbReference type="ARBA" id="ARBA00022490"/>
    </source>
</evidence>
<organism evidence="18">
    <name type="scientific">Muribaculaceae bacterium Z82</name>
    <dbReference type="NCBI Taxonomy" id="2304548"/>
    <lineage>
        <taxon>Bacteria</taxon>
        <taxon>Pseudomonadati</taxon>
        <taxon>Bacteroidota</taxon>
        <taxon>Bacteroidia</taxon>
        <taxon>Bacteroidales</taxon>
        <taxon>Muribaculaceae</taxon>
    </lineage>
</organism>
<dbReference type="GO" id="GO:0005829">
    <property type="term" value="C:cytosol"/>
    <property type="evidence" value="ECO:0007669"/>
    <property type="project" value="TreeGrafter"/>
</dbReference>
<dbReference type="InterPro" id="IPR017961">
    <property type="entry name" value="DNA_pol_Y-fam_little_finger"/>
</dbReference>
<feature type="region of interest" description="Disordered" evidence="16">
    <location>
        <begin position="411"/>
        <end position="434"/>
    </location>
</feature>
<dbReference type="Pfam" id="PF00817">
    <property type="entry name" value="IMS"/>
    <property type="match status" value="1"/>
</dbReference>
<comment type="subcellular location">
    <subcellularLocation>
        <location evidence="1 15">Cytoplasm</location>
    </subcellularLocation>
</comment>
<feature type="binding site" evidence="15">
    <location>
        <position position="25"/>
    </location>
    <ligand>
        <name>Mg(2+)</name>
        <dbReference type="ChEBI" id="CHEBI:18420"/>
    </ligand>
</feature>
<feature type="active site" evidence="15">
    <location>
        <position position="121"/>
    </location>
</feature>
<feature type="site" description="Substrate discrimination" evidence="15">
    <location>
        <position position="30"/>
    </location>
</feature>
<evidence type="ECO:0000256" key="5">
    <source>
        <dbReference type="ARBA" id="ARBA00022679"/>
    </source>
</evidence>
<proteinExistence type="inferred from homology"/>
<dbReference type="Pfam" id="PF11799">
    <property type="entry name" value="IMS_C"/>
    <property type="match status" value="1"/>
</dbReference>
<evidence type="ECO:0000256" key="9">
    <source>
        <dbReference type="ARBA" id="ARBA00022763"/>
    </source>
</evidence>
<dbReference type="Gene3D" id="1.10.150.20">
    <property type="entry name" value="5' to 3' exonuclease, C-terminal subdomain"/>
    <property type="match status" value="1"/>
</dbReference>
<evidence type="ECO:0000256" key="15">
    <source>
        <dbReference type="HAMAP-Rule" id="MF_01113"/>
    </source>
</evidence>
<dbReference type="InterPro" id="IPR001126">
    <property type="entry name" value="UmuC"/>
</dbReference>
<comment type="cofactor">
    <cofactor evidence="15">
        <name>Mg(2+)</name>
        <dbReference type="ChEBI" id="CHEBI:18420"/>
    </cofactor>
    <text evidence="15">Binds 2 magnesium ions per subunit.</text>
</comment>
<evidence type="ECO:0000256" key="8">
    <source>
        <dbReference type="ARBA" id="ARBA00022723"/>
    </source>
</evidence>
<dbReference type="CDD" id="cd03586">
    <property type="entry name" value="PolY_Pol_IV_kappa"/>
    <property type="match status" value="1"/>
</dbReference>
<feature type="binding site" evidence="15">
    <location>
        <position position="120"/>
    </location>
    <ligand>
        <name>Mg(2+)</name>
        <dbReference type="ChEBI" id="CHEBI:18420"/>
    </ligand>
</feature>
<gene>
    <name evidence="15" type="primary">dinB</name>
    <name evidence="18" type="ORF">D1639_01290</name>
</gene>
<keyword evidence="9 15" id="KW-0227">DNA damage</keyword>
<dbReference type="GO" id="GO:0006281">
    <property type="term" value="P:DNA repair"/>
    <property type="evidence" value="ECO:0007669"/>
    <property type="project" value="UniProtKB-UniRule"/>
</dbReference>
<sequence length="434" mass="46830">MEACGDTSREWALPPWEGKAIVLLDLDAFFASVEQLDHPGWRGKPVIVGGRPEDRGVVSTASYEARAFGVHSAMASSVAASLCPQAIWTQGRHRRYKEVSRQVMAILYDETPLIQQVSIDEAFADVSPTKTNREHPVLVAQRIQRRVEELGVTCSIGIGTSKAVAKIASETRKPRGLTAVYPGTEASFLAPLPVKALSGIGAASERALASRGIRTLGDLANASDSLLQRLLGKNGAVMKRRAMGLGDSAVEEREPVKSISNELSFAEDLTGRGDLEAAVSTMAAKVGRRARTAGLKGITLTLRLRFGDRTVRSVQRKLPEPSDDDLSWRGMLGEMLDELWAEGVSVRLVGVGLSDFREPAPAQATLFGGLDDDQEARRGQSRRELLAATDSVRARFGDAAVRFGSEIRTLEGEHCHRPSGDDAESPGRTGVRKP</sequence>
<dbReference type="FunFam" id="3.40.1170.60:FF:000001">
    <property type="entry name" value="DNA polymerase IV"/>
    <property type="match status" value="1"/>
</dbReference>
<dbReference type="PROSITE" id="PS50173">
    <property type="entry name" value="UMUC"/>
    <property type="match status" value="1"/>
</dbReference>
<reference evidence="18" key="1">
    <citation type="submission" date="2018-08" db="EMBL/GenBank/DDBJ databases">
        <title>Murine metabolic-syndrome-specific gut microbial biobank.</title>
        <authorList>
            <person name="Liu C."/>
        </authorList>
    </citation>
    <scope>NUCLEOTIDE SEQUENCE [LARGE SCALE GENOMIC DNA]</scope>
    <source>
        <strain evidence="18">Z82</strain>
    </source>
</reference>
<dbReference type="EC" id="2.7.7.7" evidence="15"/>
<evidence type="ECO:0000313" key="18">
    <source>
        <dbReference type="EMBL" id="NBI33689.1"/>
    </source>
</evidence>
<dbReference type="GO" id="GO:0006261">
    <property type="term" value="P:DNA-templated DNA replication"/>
    <property type="evidence" value="ECO:0007669"/>
    <property type="project" value="UniProtKB-UniRule"/>
</dbReference>
<evidence type="ECO:0000256" key="10">
    <source>
        <dbReference type="ARBA" id="ARBA00022842"/>
    </source>
</evidence>
<dbReference type="InterPro" id="IPR043128">
    <property type="entry name" value="Rev_trsase/Diguanyl_cyclase"/>
</dbReference>
<comment type="function">
    <text evidence="15">Poorly processive, error-prone DNA polymerase involved in untargeted mutagenesis. Copies undamaged DNA at stalled replication forks, which arise in vivo from mismatched or misaligned primer ends. These misaligned primers can be extended by PolIV. Exhibits no 3'-5' exonuclease (proofreading) activity. May be involved in translesional synthesis, in conjunction with the beta clamp from PolIII.</text>
</comment>
<keyword evidence="3 15" id="KW-0515">Mutator protein</keyword>
<dbReference type="InterPro" id="IPR022880">
    <property type="entry name" value="DNApol_IV"/>
</dbReference>
<dbReference type="SUPFAM" id="SSF100879">
    <property type="entry name" value="Lesion bypass DNA polymerase (Y-family), little finger domain"/>
    <property type="match status" value="1"/>
</dbReference>
<dbReference type="GO" id="GO:0003684">
    <property type="term" value="F:damaged DNA binding"/>
    <property type="evidence" value="ECO:0007669"/>
    <property type="project" value="InterPro"/>
</dbReference>
<keyword evidence="10 15" id="KW-0460">Magnesium</keyword>
<accession>A0A7C9NRY1</accession>
<dbReference type="Gene3D" id="3.30.1490.100">
    <property type="entry name" value="DNA polymerase, Y-family, little finger domain"/>
    <property type="match status" value="1"/>
</dbReference>
<keyword evidence="6 15" id="KW-0548">Nucleotidyltransferase</keyword>
<keyword evidence="4 15" id="KW-0963">Cytoplasm</keyword>
<dbReference type="InterPro" id="IPR050116">
    <property type="entry name" value="DNA_polymerase-Y"/>
</dbReference>
<dbReference type="Gene3D" id="3.30.70.270">
    <property type="match status" value="1"/>
</dbReference>
<evidence type="ECO:0000256" key="7">
    <source>
        <dbReference type="ARBA" id="ARBA00022705"/>
    </source>
</evidence>
<keyword evidence="5 15" id="KW-0808">Transferase</keyword>
<protein>
    <recommendedName>
        <fullName evidence="15">DNA polymerase IV</fullName>
        <shortName evidence="15">Pol IV</shortName>
        <ecNumber evidence="15">2.7.7.7</ecNumber>
    </recommendedName>
</protein>
<dbReference type="AlphaFoldDB" id="A0A7C9NRY1"/>
<feature type="compositionally biased region" description="Basic and acidic residues" evidence="16">
    <location>
        <begin position="411"/>
        <end position="420"/>
    </location>
</feature>